<feature type="transmembrane region" description="Helical" evidence="1">
    <location>
        <begin position="139"/>
        <end position="161"/>
    </location>
</feature>
<feature type="transmembrane region" description="Helical" evidence="1">
    <location>
        <begin position="31"/>
        <end position="49"/>
    </location>
</feature>
<keyword evidence="1" id="KW-1133">Transmembrane helix</keyword>
<feature type="transmembrane region" description="Helical" evidence="1">
    <location>
        <begin position="106"/>
        <end position="127"/>
    </location>
</feature>
<protein>
    <recommendedName>
        <fullName evidence="2">DUF6534 domain-containing protein</fullName>
    </recommendedName>
</protein>
<name>A0AAX4K8D1_9TREE</name>
<dbReference type="RefSeq" id="XP_066080653.1">
    <property type="nucleotide sequence ID" value="XM_066224556.1"/>
</dbReference>
<feature type="transmembrane region" description="Helical" evidence="1">
    <location>
        <begin position="70"/>
        <end position="94"/>
    </location>
</feature>
<evidence type="ECO:0000256" key="1">
    <source>
        <dbReference type="SAM" id="Phobius"/>
    </source>
</evidence>
<accession>A0AAX4K8D1</accession>
<proteinExistence type="predicted"/>
<feature type="domain" description="DUF6534" evidence="2">
    <location>
        <begin position="187"/>
        <end position="271"/>
    </location>
</feature>
<dbReference type="GeneID" id="91099531"/>
<dbReference type="InterPro" id="IPR045339">
    <property type="entry name" value="DUF6534"/>
</dbReference>
<dbReference type="PANTHER" id="PTHR40465">
    <property type="entry name" value="CHROMOSOME 1, WHOLE GENOME SHOTGUN SEQUENCE"/>
    <property type="match status" value="1"/>
</dbReference>
<gene>
    <name evidence="3" type="ORF">V865_000727</name>
</gene>
<dbReference type="Proteomes" id="UP001358614">
    <property type="component" value="Chromosome 1"/>
</dbReference>
<evidence type="ECO:0000259" key="2">
    <source>
        <dbReference type="Pfam" id="PF20152"/>
    </source>
</evidence>
<sequence>MAEVPDIALMPPEQVEALAQMALGSALGYNLGPWIIGVIFDCMAFGILVHQYQVWWTYSKDSERSIMSWLTHYVTLNQIGWTAYIIYFGMHYFVYNFGRFAVFLDVKLAMIFPTWGWSVSGPIKFFYIHRTWQLNNRNWFLAIFLSALNLAECGMCIFLTWKFSTLSSGLEAAKMTTVTQVWQGMSLGSDVMITTSIAYALIKSKTGWSQTDALIKRLVLITIETQLGPTILMLAFTIQFAIAPPAALSQFFDLLIPKAYAIGYFATLNSRYLLRRAAHGSSDSRDPSSKHIKSNTFAMGSDRLHQDTVHVEVDNFTESHSMPQLHSKSVNRDFKNINEDSESIENLDYATNLSKRNLNNLA</sequence>
<feature type="transmembrane region" description="Helical" evidence="1">
    <location>
        <begin position="214"/>
        <end position="242"/>
    </location>
</feature>
<feature type="transmembrane region" description="Helical" evidence="1">
    <location>
        <begin position="254"/>
        <end position="274"/>
    </location>
</feature>
<dbReference type="AlphaFoldDB" id="A0AAX4K8D1"/>
<dbReference type="EMBL" id="CP144089">
    <property type="protein sequence ID" value="WWD02686.1"/>
    <property type="molecule type" value="Genomic_DNA"/>
</dbReference>
<organism evidence="3 4">
    <name type="scientific">Kwoniella europaea PYCC6329</name>
    <dbReference type="NCBI Taxonomy" id="1423913"/>
    <lineage>
        <taxon>Eukaryota</taxon>
        <taxon>Fungi</taxon>
        <taxon>Dikarya</taxon>
        <taxon>Basidiomycota</taxon>
        <taxon>Agaricomycotina</taxon>
        <taxon>Tremellomycetes</taxon>
        <taxon>Tremellales</taxon>
        <taxon>Cryptococcaceae</taxon>
        <taxon>Kwoniella</taxon>
    </lineage>
</organism>
<dbReference type="Pfam" id="PF20152">
    <property type="entry name" value="DUF6534"/>
    <property type="match status" value="1"/>
</dbReference>
<evidence type="ECO:0000313" key="3">
    <source>
        <dbReference type="EMBL" id="WWD02686.1"/>
    </source>
</evidence>
<keyword evidence="4" id="KW-1185">Reference proteome</keyword>
<dbReference type="PANTHER" id="PTHR40465:SF1">
    <property type="entry name" value="DUF6534 DOMAIN-CONTAINING PROTEIN"/>
    <property type="match status" value="1"/>
</dbReference>
<reference evidence="3 4" key="1">
    <citation type="submission" date="2024-01" db="EMBL/GenBank/DDBJ databases">
        <title>Comparative genomics of Cryptococcus and Kwoniella reveals pathogenesis evolution and contrasting modes of karyotype evolution via chromosome fusion or intercentromeric recombination.</title>
        <authorList>
            <person name="Coelho M.A."/>
            <person name="David-Palma M."/>
            <person name="Shea T."/>
            <person name="Bowers K."/>
            <person name="McGinley-Smith S."/>
            <person name="Mohammad A.W."/>
            <person name="Gnirke A."/>
            <person name="Yurkov A.M."/>
            <person name="Nowrousian M."/>
            <person name="Sun S."/>
            <person name="Cuomo C.A."/>
            <person name="Heitman J."/>
        </authorList>
    </citation>
    <scope>NUCLEOTIDE SEQUENCE [LARGE SCALE GENOMIC DNA]</scope>
    <source>
        <strain evidence="3 4">PYCC6329</strain>
    </source>
</reference>
<keyword evidence="1" id="KW-0472">Membrane</keyword>
<evidence type="ECO:0000313" key="4">
    <source>
        <dbReference type="Proteomes" id="UP001358614"/>
    </source>
</evidence>
<dbReference type="KEGG" id="ker:91099531"/>
<feature type="transmembrane region" description="Helical" evidence="1">
    <location>
        <begin position="181"/>
        <end position="202"/>
    </location>
</feature>
<keyword evidence="1" id="KW-0812">Transmembrane</keyword>